<dbReference type="AlphaFoldDB" id="A0A0D3KMH3"/>
<dbReference type="GO" id="GO:0006283">
    <property type="term" value="P:transcription-coupled nucleotide-excision repair"/>
    <property type="evidence" value="ECO:0007669"/>
    <property type="project" value="TreeGrafter"/>
</dbReference>
<dbReference type="KEGG" id="ehx:EMIHUDRAFT_201306"/>
<name>A0A0D3KMH3_EMIH1</name>
<dbReference type="SMART" id="SM00487">
    <property type="entry name" value="DEXDc"/>
    <property type="match status" value="1"/>
</dbReference>
<dbReference type="RefSeq" id="XP_005789387.1">
    <property type="nucleotide sequence ID" value="XM_005789330.1"/>
</dbReference>
<evidence type="ECO:0000313" key="6">
    <source>
        <dbReference type="Proteomes" id="UP000013827"/>
    </source>
</evidence>
<dbReference type="eggNOG" id="KOG0387">
    <property type="taxonomic scope" value="Eukaryota"/>
</dbReference>
<protein>
    <submittedName>
        <fullName evidence="5">Uncharacterized protein</fullName>
    </submittedName>
</protein>
<dbReference type="InterPro" id="IPR001650">
    <property type="entry name" value="Helicase_C-like"/>
</dbReference>
<dbReference type="InterPro" id="IPR049730">
    <property type="entry name" value="SNF2/RAD54-like_C"/>
</dbReference>
<dbReference type="GO" id="GO:0016787">
    <property type="term" value="F:hydrolase activity"/>
    <property type="evidence" value="ECO:0007669"/>
    <property type="project" value="UniProtKB-KW"/>
</dbReference>
<dbReference type="Gene3D" id="3.40.50.300">
    <property type="entry name" value="P-loop containing nucleotide triphosphate hydrolases"/>
    <property type="match status" value="1"/>
</dbReference>
<feature type="region of interest" description="Disordered" evidence="2">
    <location>
        <begin position="476"/>
        <end position="531"/>
    </location>
</feature>
<dbReference type="OMA" id="FPLCRIA"/>
<accession>A0A0D3KMH3</accession>
<dbReference type="Pfam" id="PF00176">
    <property type="entry name" value="SNF2-rel_dom"/>
    <property type="match status" value="1"/>
</dbReference>
<dbReference type="InterPro" id="IPR038718">
    <property type="entry name" value="SNF2-like_sf"/>
</dbReference>
<evidence type="ECO:0000256" key="2">
    <source>
        <dbReference type="SAM" id="MobiDB-lite"/>
    </source>
</evidence>
<dbReference type="PaxDb" id="2903-EOD36958"/>
<dbReference type="SMART" id="SM00490">
    <property type="entry name" value="HELICc"/>
    <property type="match status" value="1"/>
</dbReference>
<dbReference type="GO" id="GO:0005634">
    <property type="term" value="C:nucleus"/>
    <property type="evidence" value="ECO:0007669"/>
    <property type="project" value="TreeGrafter"/>
</dbReference>
<feature type="domain" description="Helicase C-terminal" evidence="4">
    <location>
        <begin position="320"/>
        <end position="482"/>
    </location>
</feature>
<reference evidence="6" key="1">
    <citation type="journal article" date="2013" name="Nature">
        <title>Pan genome of the phytoplankton Emiliania underpins its global distribution.</title>
        <authorList>
            <person name="Read B.A."/>
            <person name="Kegel J."/>
            <person name="Klute M.J."/>
            <person name="Kuo A."/>
            <person name="Lefebvre S.C."/>
            <person name="Maumus F."/>
            <person name="Mayer C."/>
            <person name="Miller J."/>
            <person name="Monier A."/>
            <person name="Salamov A."/>
            <person name="Young J."/>
            <person name="Aguilar M."/>
            <person name="Claverie J.M."/>
            <person name="Frickenhaus S."/>
            <person name="Gonzalez K."/>
            <person name="Herman E.K."/>
            <person name="Lin Y.C."/>
            <person name="Napier J."/>
            <person name="Ogata H."/>
            <person name="Sarno A.F."/>
            <person name="Shmutz J."/>
            <person name="Schroeder D."/>
            <person name="de Vargas C."/>
            <person name="Verret F."/>
            <person name="von Dassow P."/>
            <person name="Valentin K."/>
            <person name="Van de Peer Y."/>
            <person name="Wheeler G."/>
            <person name="Dacks J.B."/>
            <person name="Delwiche C.F."/>
            <person name="Dyhrman S.T."/>
            <person name="Glockner G."/>
            <person name="John U."/>
            <person name="Richards T."/>
            <person name="Worden A.Z."/>
            <person name="Zhang X."/>
            <person name="Grigoriev I.V."/>
            <person name="Allen A.E."/>
            <person name="Bidle K."/>
            <person name="Borodovsky M."/>
            <person name="Bowler C."/>
            <person name="Brownlee C."/>
            <person name="Cock J.M."/>
            <person name="Elias M."/>
            <person name="Gladyshev V.N."/>
            <person name="Groth M."/>
            <person name="Guda C."/>
            <person name="Hadaegh A."/>
            <person name="Iglesias-Rodriguez M.D."/>
            <person name="Jenkins J."/>
            <person name="Jones B.M."/>
            <person name="Lawson T."/>
            <person name="Leese F."/>
            <person name="Lindquist E."/>
            <person name="Lobanov A."/>
            <person name="Lomsadze A."/>
            <person name="Malik S.B."/>
            <person name="Marsh M.E."/>
            <person name="Mackinder L."/>
            <person name="Mock T."/>
            <person name="Mueller-Roeber B."/>
            <person name="Pagarete A."/>
            <person name="Parker M."/>
            <person name="Probert I."/>
            <person name="Quesneville H."/>
            <person name="Raines C."/>
            <person name="Rensing S.A."/>
            <person name="Riano-Pachon D.M."/>
            <person name="Richier S."/>
            <person name="Rokitta S."/>
            <person name="Shiraiwa Y."/>
            <person name="Soanes D.M."/>
            <person name="van der Giezen M."/>
            <person name="Wahlund T.M."/>
            <person name="Williams B."/>
            <person name="Wilson W."/>
            <person name="Wolfe G."/>
            <person name="Wurch L.L."/>
        </authorList>
    </citation>
    <scope>NUCLEOTIDE SEQUENCE</scope>
</reference>
<dbReference type="Pfam" id="PF00271">
    <property type="entry name" value="Helicase_C"/>
    <property type="match status" value="1"/>
</dbReference>
<reference evidence="5" key="2">
    <citation type="submission" date="2024-10" db="UniProtKB">
        <authorList>
            <consortium name="EnsemblProtists"/>
        </authorList>
    </citation>
    <scope>IDENTIFICATION</scope>
</reference>
<dbReference type="Proteomes" id="UP000013827">
    <property type="component" value="Unassembled WGS sequence"/>
</dbReference>
<sequence>MFEHQRMCLQWLWELHQQEVGGILGDEMGLGKTLQWRREIERFAPEISPVEVLHHSQGGADPGNRLALLRSVCSPRGGRPEGACSVCVTSYEMVRSHASQLLRQPWQYVVLDEGHKIRNPHAEITQVCKQFNTAHRLILSGAPIQNKLTELWSLFDFVFPGKLGTLPTFEEHFALPIAMGTYANASEFKARESGREWPRVETAARCSMVLRDLLRPYLLRRMKADVSVALPDKSEKVLFCRLTQTQRDAYEAYLATDHVEAVLSGRAHAFAALTSLLKVCNHPHLLNWDAQDRQAAAAAEQGVSGAPRYGDWRLSGKMRVLHQVLRTWHKGGDRVLLFCQTRQMLDIVQSYVDQQGYAHSRLDGNTSVAQRLKLIDTFNQDDSIFLFLLTTRAGGLGINLTGANRVVLVDPDWNPANDLQARERAWRVGQTRAVAVFRLVTGGTLEEKVYQRQVFKQETGLLEKLLRGDMLSGTLDHEREVGSGKGRDASMPSKEARQVAERAAAALRRSTDDCASRPSMRLPTWTGRNDGAGAPHRFGQALSRKIAASAASASGGSAGGSFFAAGQGAAAAIGSSALLQRELCSFFRSHGGRVSSEQLVARFRACPEPHLFKQLLKQVAKQQRKVWILDASLAEG</sequence>
<dbReference type="PANTHER" id="PTHR45629:SF7">
    <property type="entry name" value="DNA EXCISION REPAIR PROTEIN ERCC-6-RELATED"/>
    <property type="match status" value="1"/>
</dbReference>
<organism evidence="5 6">
    <name type="scientific">Emiliania huxleyi (strain CCMP1516)</name>
    <dbReference type="NCBI Taxonomy" id="280463"/>
    <lineage>
        <taxon>Eukaryota</taxon>
        <taxon>Haptista</taxon>
        <taxon>Haptophyta</taxon>
        <taxon>Prymnesiophyceae</taxon>
        <taxon>Isochrysidales</taxon>
        <taxon>Noelaerhabdaceae</taxon>
        <taxon>Emiliania</taxon>
    </lineage>
</organism>
<dbReference type="GO" id="GO:0008094">
    <property type="term" value="F:ATP-dependent activity, acting on DNA"/>
    <property type="evidence" value="ECO:0007669"/>
    <property type="project" value="TreeGrafter"/>
</dbReference>
<dbReference type="PANTHER" id="PTHR45629">
    <property type="entry name" value="SNF2/RAD54 FAMILY MEMBER"/>
    <property type="match status" value="1"/>
</dbReference>
<dbReference type="Gene3D" id="3.40.50.10810">
    <property type="entry name" value="Tandem AAA-ATPase domain"/>
    <property type="match status" value="2"/>
</dbReference>
<keyword evidence="6" id="KW-1185">Reference proteome</keyword>
<dbReference type="CDD" id="cd18793">
    <property type="entry name" value="SF2_C_SNF"/>
    <property type="match status" value="1"/>
</dbReference>
<dbReference type="PROSITE" id="PS51194">
    <property type="entry name" value="HELICASE_CTER"/>
    <property type="match status" value="1"/>
</dbReference>
<dbReference type="GO" id="GO:0005524">
    <property type="term" value="F:ATP binding"/>
    <property type="evidence" value="ECO:0007669"/>
    <property type="project" value="InterPro"/>
</dbReference>
<proteinExistence type="predicted"/>
<dbReference type="InterPro" id="IPR050496">
    <property type="entry name" value="SNF2_RAD54_helicase_repair"/>
</dbReference>
<evidence type="ECO:0000313" key="5">
    <source>
        <dbReference type="EnsemblProtists" id="EOD36958"/>
    </source>
</evidence>
<dbReference type="GeneID" id="17282228"/>
<dbReference type="InterPro" id="IPR014001">
    <property type="entry name" value="Helicase_ATP-bd"/>
</dbReference>
<evidence type="ECO:0000259" key="4">
    <source>
        <dbReference type="PROSITE" id="PS51194"/>
    </source>
</evidence>
<dbReference type="SUPFAM" id="SSF52540">
    <property type="entry name" value="P-loop containing nucleoside triphosphate hydrolases"/>
    <property type="match status" value="2"/>
</dbReference>
<dbReference type="STRING" id="2903.R1DN04"/>
<dbReference type="EnsemblProtists" id="EOD36958">
    <property type="protein sequence ID" value="EOD36958"/>
    <property type="gene ID" value="EMIHUDRAFT_201306"/>
</dbReference>
<dbReference type="InterPro" id="IPR027417">
    <property type="entry name" value="P-loop_NTPase"/>
</dbReference>
<dbReference type="InterPro" id="IPR000330">
    <property type="entry name" value="SNF2_N"/>
</dbReference>
<keyword evidence="1" id="KW-0378">Hydrolase</keyword>
<dbReference type="PROSITE" id="PS51192">
    <property type="entry name" value="HELICASE_ATP_BIND_1"/>
    <property type="match status" value="1"/>
</dbReference>
<evidence type="ECO:0000256" key="1">
    <source>
        <dbReference type="ARBA" id="ARBA00022801"/>
    </source>
</evidence>
<dbReference type="HOGENOM" id="CLU_000315_7_3_1"/>
<evidence type="ECO:0000259" key="3">
    <source>
        <dbReference type="PROSITE" id="PS51192"/>
    </source>
</evidence>
<feature type="domain" description="Helicase ATP-binding" evidence="3">
    <location>
        <begin position="13"/>
        <end position="161"/>
    </location>
</feature>
<dbReference type="FunFam" id="3.40.50.10810:FF:000094">
    <property type="entry name" value="DNA excision repair protein ERCC-6"/>
    <property type="match status" value="1"/>
</dbReference>
<feature type="compositionally biased region" description="Basic and acidic residues" evidence="2">
    <location>
        <begin position="476"/>
        <end position="500"/>
    </location>
</feature>